<protein>
    <submittedName>
        <fullName evidence="2">Uncharacterized protein</fullName>
    </submittedName>
</protein>
<reference evidence="3" key="1">
    <citation type="journal article" date="2012" name="Science">
        <title>The Paleozoic origin of enzymatic lignin decomposition reconstructed from 31 fungal genomes.</title>
        <authorList>
            <person name="Floudas D."/>
            <person name="Binder M."/>
            <person name="Riley R."/>
            <person name="Barry K."/>
            <person name="Blanchette R.A."/>
            <person name="Henrissat B."/>
            <person name="Martinez A.T."/>
            <person name="Otillar R."/>
            <person name="Spatafora J.W."/>
            <person name="Yadav J.S."/>
            <person name="Aerts A."/>
            <person name="Benoit I."/>
            <person name="Boyd A."/>
            <person name="Carlson A."/>
            <person name="Copeland A."/>
            <person name="Coutinho P.M."/>
            <person name="de Vries R.P."/>
            <person name="Ferreira P."/>
            <person name="Findley K."/>
            <person name="Foster B."/>
            <person name="Gaskell J."/>
            <person name="Glotzer D."/>
            <person name="Gorecki P."/>
            <person name="Heitman J."/>
            <person name="Hesse C."/>
            <person name="Hori C."/>
            <person name="Igarashi K."/>
            <person name="Jurgens J.A."/>
            <person name="Kallen N."/>
            <person name="Kersten P."/>
            <person name="Kohler A."/>
            <person name="Kuees U."/>
            <person name="Kumar T.K.A."/>
            <person name="Kuo A."/>
            <person name="LaButti K."/>
            <person name="Larrondo L.F."/>
            <person name="Lindquist E."/>
            <person name="Ling A."/>
            <person name="Lombard V."/>
            <person name="Lucas S."/>
            <person name="Lundell T."/>
            <person name="Martin R."/>
            <person name="McLaughlin D.J."/>
            <person name="Morgenstern I."/>
            <person name="Morin E."/>
            <person name="Murat C."/>
            <person name="Nagy L.G."/>
            <person name="Nolan M."/>
            <person name="Ohm R.A."/>
            <person name="Patyshakuliyeva A."/>
            <person name="Rokas A."/>
            <person name="Ruiz-Duenas F.J."/>
            <person name="Sabat G."/>
            <person name="Salamov A."/>
            <person name="Samejima M."/>
            <person name="Schmutz J."/>
            <person name="Slot J.C."/>
            <person name="St John F."/>
            <person name="Stenlid J."/>
            <person name="Sun H."/>
            <person name="Sun S."/>
            <person name="Syed K."/>
            <person name="Tsang A."/>
            <person name="Wiebenga A."/>
            <person name="Young D."/>
            <person name="Pisabarro A."/>
            <person name="Eastwood D.C."/>
            <person name="Martin F."/>
            <person name="Cullen D."/>
            <person name="Grigoriev I.V."/>
            <person name="Hibbett D.S."/>
        </authorList>
    </citation>
    <scope>NUCLEOTIDE SEQUENCE [LARGE SCALE GENOMIC DNA]</scope>
    <source>
        <strain evidence="3">RWD-64-598 SS2</strain>
    </source>
</reference>
<keyword evidence="3" id="KW-1185">Reference proteome</keyword>
<dbReference type="Proteomes" id="UP000053558">
    <property type="component" value="Unassembled WGS sequence"/>
</dbReference>
<dbReference type="EMBL" id="JH711579">
    <property type="protein sequence ID" value="EIW80362.1"/>
    <property type="molecule type" value="Genomic_DNA"/>
</dbReference>
<feature type="region of interest" description="Disordered" evidence="1">
    <location>
        <begin position="86"/>
        <end position="108"/>
    </location>
</feature>
<proteinExistence type="predicted"/>
<dbReference type="GeneID" id="19203261"/>
<dbReference type="AlphaFoldDB" id="A0A5M3MMC1"/>
<organism evidence="2 3">
    <name type="scientific">Coniophora puteana (strain RWD-64-598)</name>
    <name type="common">Brown rot fungus</name>
    <dbReference type="NCBI Taxonomy" id="741705"/>
    <lineage>
        <taxon>Eukaryota</taxon>
        <taxon>Fungi</taxon>
        <taxon>Dikarya</taxon>
        <taxon>Basidiomycota</taxon>
        <taxon>Agaricomycotina</taxon>
        <taxon>Agaricomycetes</taxon>
        <taxon>Agaricomycetidae</taxon>
        <taxon>Boletales</taxon>
        <taxon>Coniophorineae</taxon>
        <taxon>Coniophoraceae</taxon>
        <taxon>Coniophora</taxon>
    </lineage>
</organism>
<comment type="caution">
    <text evidence="2">The sequence shown here is derived from an EMBL/GenBank/DDBJ whole genome shotgun (WGS) entry which is preliminary data.</text>
</comment>
<evidence type="ECO:0000256" key="1">
    <source>
        <dbReference type="SAM" id="MobiDB-lite"/>
    </source>
</evidence>
<evidence type="ECO:0000313" key="3">
    <source>
        <dbReference type="Proteomes" id="UP000053558"/>
    </source>
</evidence>
<dbReference type="KEGG" id="cput:CONPUDRAFT_154394"/>
<sequence length="131" mass="15184">MPKLKSSWIEDPEEGAEYIVDNLQSPLHGLICQFPTFEEGQAVIWLEKPCKVWKMKFGSESQDQFFANIHSDYLRLNTPDLVLGAPEERLSQTKPSEPHSSISNPEHSRKLRSFVRRFIHARRDRTVVASY</sequence>
<name>A0A5M3MMC1_CONPW</name>
<gene>
    <name evidence="2" type="ORF">CONPUDRAFT_154394</name>
</gene>
<evidence type="ECO:0000313" key="2">
    <source>
        <dbReference type="EMBL" id="EIW80362.1"/>
    </source>
</evidence>
<dbReference type="RefSeq" id="XP_007769321.1">
    <property type="nucleotide sequence ID" value="XM_007771131.1"/>
</dbReference>
<feature type="compositionally biased region" description="Polar residues" evidence="1">
    <location>
        <begin position="92"/>
        <end position="105"/>
    </location>
</feature>
<accession>A0A5M3MMC1</accession>